<accession>A0AAN8FYL6</accession>
<dbReference type="AlphaFoldDB" id="A0AAN8FYL6"/>
<evidence type="ECO:0000313" key="2">
    <source>
        <dbReference type="EMBL" id="KAK5977128.1"/>
    </source>
</evidence>
<gene>
    <name evidence="2" type="ORF">GCK32_011969</name>
</gene>
<keyword evidence="3" id="KW-1185">Reference proteome</keyword>
<proteinExistence type="predicted"/>
<feature type="transmembrane region" description="Helical" evidence="1">
    <location>
        <begin position="442"/>
        <end position="464"/>
    </location>
</feature>
<evidence type="ECO:0000313" key="3">
    <source>
        <dbReference type="Proteomes" id="UP001331761"/>
    </source>
</evidence>
<feature type="transmembrane region" description="Helical" evidence="1">
    <location>
        <begin position="367"/>
        <end position="393"/>
    </location>
</feature>
<dbReference type="PANTHER" id="PTHR21523:SF37">
    <property type="entry name" value="MLT-TEN (MLT-10) RELATED"/>
    <property type="match status" value="1"/>
</dbReference>
<organism evidence="2 3">
    <name type="scientific">Trichostrongylus colubriformis</name>
    <name type="common">Black scour worm</name>
    <dbReference type="NCBI Taxonomy" id="6319"/>
    <lineage>
        <taxon>Eukaryota</taxon>
        <taxon>Metazoa</taxon>
        <taxon>Ecdysozoa</taxon>
        <taxon>Nematoda</taxon>
        <taxon>Chromadorea</taxon>
        <taxon>Rhabditida</taxon>
        <taxon>Rhabditina</taxon>
        <taxon>Rhabditomorpha</taxon>
        <taxon>Strongyloidea</taxon>
        <taxon>Trichostrongylidae</taxon>
        <taxon>Trichostrongylus</taxon>
    </lineage>
</organism>
<dbReference type="Proteomes" id="UP001331761">
    <property type="component" value="Unassembled WGS sequence"/>
</dbReference>
<dbReference type="EMBL" id="WIXE01010983">
    <property type="protein sequence ID" value="KAK5977128.1"/>
    <property type="molecule type" value="Genomic_DNA"/>
</dbReference>
<sequence length="485" mass="53525">MDLCGQHAKQPCSEYDIFQKLHDLEKVLKHEHYDQMKFMKRDYQKRKKSTSSVDRAIAGPVNLARQGVKLAMMLTGQNASDFEDKSLRMISPRIMSLVPENGSTSTNEVNVFSPSLLSLHSHGSGIEKLTSLPNLLNFTGLLDNKDQQDWMDFVIETSGAGDVIEKAKAKKEEEAAKNDVKRIRGPDGQPIFLTKKNVSELFGDEQLSRIEIFEQLQNSFTPEQQREMNRTGYAILTPAQREFFYGPSSPYNNSAKLDAIRNISDSDVHRTVRDTVRGVAEGRLEFQAKSGEVKLITKPQPRHKRAIVLSPISAVFINDPVTVSQPVILSPVYLSALICSPAIFGVVVLSPWLFIPVVLSPRIFSPVVLSPFAFVPIILTPLVFVPVILSPGIMNPLILTPLLFSPFILSPQVMTPLILSPFALSPFIGTANVLSPLILSPFVLSPIIFSPAYVSALILSPYALSPILNSTGAIFTSIASPSWLS</sequence>
<dbReference type="PANTHER" id="PTHR21523">
    <property type="match status" value="1"/>
</dbReference>
<feature type="transmembrane region" description="Helical" evidence="1">
    <location>
        <begin position="332"/>
        <end position="355"/>
    </location>
</feature>
<dbReference type="Pfam" id="PF04870">
    <property type="entry name" value="Moulting_cycle"/>
    <property type="match status" value="1"/>
</dbReference>
<reference evidence="2 3" key="1">
    <citation type="submission" date="2019-10" db="EMBL/GenBank/DDBJ databases">
        <title>Assembly and Annotation for the nematode Trichostrongylus colubriformis.</title>
        <authorList>
            <person name="Martin J."/>
        </authorList>
    </citation>
    <scope>NUCLEOTIDE SEQUENCE [LARGE SCALE GENOMIC DNA]</scope>
    <source>
        <strain evidence="2">G859</strain>
        <tissue evidence="2">Whole worm</tissue>
    </source>
</reference>
<evidence type="ECO:0000256" key="1">
    <source>
        <dbReference type="SAM" id="Phobius"/>
    </source>
</evidence>
<keyword evidence="1" id="KW-0812">Transmembrane</keyword>
<protein>
    <submittedName>
        <fullName evidence="2">Uncharacterized protein</fullName>
    </submittedName>
</protein>
<comment type="caution">
    <text evidence="2">The sequence shown here is derived from an EMBL/GenBank/DDBJ whole genome shotgun (WGS) entry which is preliminary data.</text>
</comment>
<keyword evidence="1" id="KW-0472">Membrane</keyword>
<dbReference type="InterPro" id="IPR006954">
    <property type="entry name" value="Mlt-10-like"/>
</dbReference>
<feature type="transmembrane region" description="Helical" evidence="1">
    <location>
        <begin position="413"/>
        <end position="435"/>
    </location>
</feature>
<keyword evidence="1" id="KW-1133">Transmembrane helix</keyword>
<name>A0AAN8FYL6_TRICO</name>